<dbReference type="InterPro" id="IPR052945">
    <property type="entry name" value="Mitotic_Regulator"/>
</dbReference>
<dbReference type="InterPro" id="IPR011990">
    <property type="entry name" value="TPR-like_helical_dom_sf"/>
</dbReference>
<proteinExistence type="predicted"/>
<reference evidence="2 3" key="1">
    <citation type="submission" date="2016-01" db="EMBL/GenBank/DDBJ databases">
        <title>Genome sequence of the yeast Holleya sinecauda.</title>
        <authorList>
            <person name="Dietrich F.S."/>
        </authorList>
    </citation>
    <scope>NUCLEOTIDE SEQUENCE [LARGE SCALE GENOMIC DNA]</scope>
    <source>
        <strain evidence="2 3">ATCC 58844</strain>
    </source>
</reference>
<name>A0A120K1V9_9SACH</name>
<dbReference type="RefSeq" id="XP_017986796.1">
    <property type="nucleotide sequence ID" value="XM_018131316.1"/>
</dbReference>
<dbReference type="PANTHER" id="PTHR43628:SF11">
    <property type="entry name" value="PROTEIN DSF2"/>
    <property type="match status" value="1"/>
</dbReference>
<dbReference type="PANTHER" id="PTHR43628">
    <property type="entry name" value="ACTIVATOR OF C KINASE PROTEIN 1-RELATED"/>
    <property type="match status" value="1"/>
</dbReference>
<keyword evidence="3" id="KW-1185">Reference proteome</keyword>
<feature type="region of interest" description="Disordered" evidence="1">
    <location>
        <begin position="346"/>
        <end position="371"/>
    </location>
</feature>
<dbReference type="GO" id="GO:0032153">
    <property type="term" value="C:cell division site"/>
    <property type="evidence" value="ECO:0007669"/>
    <property type="project" value="TreeGrafter"/>
</dbReference>
<dbReference type="STRING" id="45286.A0A120K1V9"/>
<feature type="region of interest" description="Disordered" evidence="1">
    <location>
        <begin position="480"/>
        <end position="504"/>
    </location>
</feature>
<accession>A0A120K1V9</accession>
<organism evidence="2 3">
    <name type="scientific">Eremothecium sinecaudum</name>
    <dbReference type="NCBI Taxonomy" id="45286"/>
    <lineage>
        <taxon>Eukaryota</taxon>
        <taxon>Fungi</taxon>
        <taxon>Dikarya</taxon>
        <taxon>Ascomycota</taxon>
        <taxon>Saccharomycotina</taxon>
        <taxon>Saccharomycetes</taxon>
        <taxon>Saccharomycetales</taxon>
        <taxon>Saccharomycetaceae</taxon>
        <taxon>Eremothecium</taxon>
    </lineage>
</organism>
<feature type="compositionally biased region" description="Polar residues" evidence="1">
    <location>
        <begin position="415"/>
        <end position="440"/>
    </location>
</feature>
<dbReference type="Gene3D" id="1.25.40.10">
    <property type="entry name" value="Tetratricopeptide repeat domain"/>
    <property type="match status" value="1"/>
</dbReference>
<dbReference type="InterPro" id="IPR006597">
    <property type="entry name" value="Sel1-like"/>
</dbReference>
<evidence type="ECO:0000313" key="3">
    <source>
        <dbReference type="Proteomes" id="UP000243052"/>
    </source>
</evidence>
<evidence type="ECO:0000313" key="2">
    <source>
        <dbReference type="EMBL" id="AMD19800.1"/>
    </source>
</evidence>
<dbReference type="OrthoDB" id="2148946at2759"/>
<dbReference type="SUPFAM" id="SSF81901">
    <property type="entry name" value="HCP-like"/>
    <property type="match status" value="1"/>
</dbReference>
<dbReference type="GeneID" id="28723017"/>
<feature type="region of interest" description="Disordered" evidence="1">
    <location>
        <begin position="415"/>
        <end position="444"/>
    </location>
</feature>
<dbReference type="Proteomes" id="UP000243052">
    <property type="component" value="Chromosome iii"/>
</dbReference>
<feature type="region of interest" description="Disordered" evidence="1">
    <location>
        <begin position="282"/>
        <end position="325"/>
    </location>
</feature>
<gene>
    <name evidence="2" type="ORF">AW171_hschr31653</name>
</gene>
<dbReference type="AlphaFoldDB" id="A0A120K1V9"/>
<dbReference type="GO" id="GO:0010972">
    <property type="term" value="P:negative regulation of G2/M transition of mitotic cell cycle"/>
    <property type="evidence" value="ECO:0007669"/>
    <property type="project" value="TreeGrafter"/>
</dbReference>
<dbReference type="SMART" id="SM00671">
    <property type="entry name" value="SEL1"/>
    <property type="match status" value="2"/>
</dbReference>
<dbReference type="Pfam" id="PF08238">
    <property type="entry name" value="Sel1"/>
    <property type="match status" value="3"/>
</dbReference>
<dbReference type="EMBL" id="CP014243">
    <property type="protein sequence ID" value="AMD19800.1"/>
    <property type="molecule type" value="Genomic_DNA"/>
</dbReference>
<sequence>MTQSNTKRLPLLMGFKSSFTLSNDGKTSKDALRDQREILGDEQSIFSVDSVQTADRLLDKLGLSAEDEMLLQNALRDEEEHIAKLTGIKRSTYLDNETIDSGSQHSAPVLCIPATYFPSLNHSRNAIMRDRFNRKSSRNCQSDTIAKVLNEDRRLLSPKGAAIANDVSKFRYSFLVQTGSDEDLDLPMDSRSFGPVARSNGMSYQYKSMHYNADGARNEPSGLYGSATCYRTYDGMQVNKLSSLSLVKEGEKQVDTPLGSMSPEALDFIQTITSSESDLTIRSADEGRNCSTNTIFSTPKAKSRSTENELPAAVSPSSVTSKDSKKRDTFSLKNFFKGGRATPETPSFTSAIVDLGTPGDQAHSISSESDRISTVCRSLSEKLRSISNSPFKNIQLEQGLLIDKLPSSTLGSPYTLSSASNASDSETQKNPLSKTSSKTMSGDEVFIPPSVPVYHRIKTEHPALNETKTPTIPIAETTKRPDTKVVQKPIQKPPPLPLKLRPRPKPISCPEIESAEKIKVAIQLRNSGKYTEYIEILHELCELGNRTGYLLYGLALRYGIGTRINLSESFRWIFKATGIEDESTEVLGYCVDPSQLQSIPTVSPEPLASALYECGISYLKGYGTADINETKALKYLEKAASLGHINSVVLCGGIWSTKSRYRPKNSYRAAAWYKIAEYLGMNINQPEPTYTKNLRPQSGIPRPPSGIPMPPMVNYSRITGRR</sequence>
<protein>
    <submittedName>
        <fullName evidence="2">HCL351Wp</fullName>
    </submittedName>
</protein>
<evidence type="ECO:0000256" key="1">
    <source>
        <dbReference type="SAM" id="MobiDB-lite"/>
    </source>
</evidence>